<dbReference type="EMBL" id="QJJR01000002">
    <property type="protein sequence ID" value="PXW92608.1"/>
    <property type="molecule type" value="Genomic_DNA"/>
</dbReference>
<dbReference type="AlphaFoldDB" id="A0A2V3WJ88"/>
<keyword evidence="3" id="KW-0472">Membrane</keyword>
<accession>A0A2V3WJ88</accession>
<sequence length="228" mass="26109">MKLNGKHVILSFVLFVFGYLIAVGYQHTSFFNDTEEITDEEWDRTFHYRQQLIDLEARNQTLQQDINDLRLDLMKMEENFSNEQQTLTEAVELKQTLQAYVGELNIEGEGIFLSLKDQNFVPSEENVNDYIVHDYHIQLVLNELYSAGAEAIAINGQRIYADSHVVCVGPVISVDGKSYPAPFEIEAIGNKDTLMNSLTLAQGVIDELVNDQIEVEYKQMNQIVMEHN</sequence>
<feature type="transmembrane region" description="Helical" evidence="3">
    <location>
        <begin position="7"/>
        <end position="25"/>
    </location>
</feature>
<evidence type="ECO:0000256" key="1">
    <source>
        <dbReference type="ARBA" id="ARBA00009108"/>
    </source>
</evidence>
<evidence type="ECO:0000256" key="2">
    <source>
        <dbReference type="SAM" id="Coils"/>
    </source>
</evidence>
<keyword evidence="3" id="KW-0812">Transmembrane</keyword>
<protein>
    <submittedName>
        <fullName evidence="4">Uncharacterized protein YlxW (UPF0749 family)</fullName>
    </submittedName>
</protein>
<keyword evidence="3" id="KW-1133">Transmembrane helix</keyword>
<dbReference type="Gene3D" id="3.30.70.1880">
    <property type="entry name" value="Protein of unknown function DUF881"/>
    <property type="match status" value="1"/>
</dbReference>
<comment type="similarity">
    <text evidence="1">Belongs to the UPF0749 family.</text>
</comment>
<evidence type="ECO:0000256" key="3">
    <source>
        <dbReference type="SAM" id="Phobius"/>
    </source>
</evidence>
<reference evidence="4 5" key="1">
    <citation type="submission" date="2018-05" db="EMBL/GenBank/DDBJ databases">
        <title>Genomic Encyclopedia of Type Strains, Phase IV (KMG-IV): sequencing the most valuable type-strain genomes for metagenomic binning, comparative biology and taxonomic classification.</title>
        <authorList>
            <person name="Goeker M."/>
        </authorList>
    </citation>
    <scope>NUCLEOTIDE SEQUENCE [LARGE SCALE GENOMIC DNA]</scope>
    <source>
        <strain evidence="4 5">DSM 22440</strain>
    </source>
</reference>
<keyword evidence="5" id="KW-1185">Reference proteome</keyword>
<organism evidence="4 5">
    <name type="scientific">Streptohalobacillus salinus</name>
    <dbReference type="NCBI Taxonomy" id="621096"/>
    <lineage>
        <taxon>Bacteria</taxon>
        <taxon>Bacillati</taxon>
        <taxon>Bacillota</taxon>
        <taxon>Bacilli</taxon>
        <taxon>Bacillales</taxon>
        <taxon>Bacillaceae</taxon>
        <taxon>Streptohalobacillus</taxon>
    </lineage>
</organism>
<feature type="coiled-coil region" evidence="2">
    <location>
        <begin position="52"/>
        <end position="86"/>
    </location>
</feature>
<dbReference type="InterPro" id="IPR010273">
    <property type="entry name" value="DUF881"/>
</dbReference>
<dbReference type="Pfam" id="PF05949">
    <property type="entry name" value="DUF881"/>
    <property type="match status" value="1"/>
</dbReference>
<dbReference type="PANTHER" id="PTHR37313">
    <property type="entry name" value="UPF0749 PROTEIN RV1825"/>
    <property type="match status" value="1"/>
</dbReference>
<evidence type="ECO:0000313" key="4">
    <source>
        <dbReference type="EMBL" id="PXW92608.1"/>
    </source>
</evidence>
<gene>
    <name evidence="4" type="ORF">DES38_102192</name>
</gene>
<dbReference type="Proteomes" id="UP000247922">
    <property type="component" value="Unassembled WGS sequence"/>
</dbReference>
<name>A0A2V3WJ88_9BACI</name>
<proteinExistence type="inferred from homology"/>
<dbReference type="RefSeq" id="WP_110250486.1">
    <property type="nucleotide sequence ID" value="NZ_QJJR01000002.1"/>
</dbReference>
<dbReference type="OrthoDB" id="9776196at2"/>
<evidence type="ECO:0000313" key="5">
    <source>
        <dbReference type="Proteomes" id="UP000247922"/>
    </source>
</evidence>
<keyword evidence="2" id="KW-0175">Coiled coil</keyword>
<dbReference type="PANTHER" id="PTHR37313:SF2">
    <property type="entry name" value="UPF0749 PROTEIN YLXX"/>
    <property type="match status" value="1"/>
</dbReference>
<comment type="caution">
    <text evidence="4">The sequence shown here is derived from an EMBL/GenBank/DDBJ whole genome shotgun (WGS) entry which is preliminary data.</text>
</comment>